<evidence type="ECO:0000256" key="1">
    <source>
        <dbReference type="ARBA" id="ARBA00004239"/>
    </source>
</evidence>
<reference evidence="11" key="1">
    <citation type="submission" date="2025-08" db="UniProtKB">
        <authorList>
            <consortium name="RefSeq"/>
        </authorList>
    </citation>
    <scope>IDENTIFICATION</scope>
    <source>
        <tissue evidence="11">Leaf</tissue>
    </source>
</reference>
<comment type="subcellular location">
    <subcellularLocation>
        <location evidence="1">Secreted</location>
        <location evidence="1">Extracellular space</location>
    </subcellularLocation>
</comment>
<feature type="chain" id="PRO_5018184907" description="folate gamma-glutamyl hydrolase" evidence="9">
    <location>
        <begin position="21"/>
        <end position="339"/>
    </location>
</feature>
<dbReference type="GO" id="GO:0005576">
    <property type="term" value="C:extracellular region"/>
    <property type="evidence" value="ECO:0007669"/>
    <property type="project" value="UniProtKB-SubCell"/>
</dbReference>
<evidence type="ECO:0000313" key="10">
    <source>
        <dbReference type="Proteomes" id="UP000087766"/>
    </source>
</evidence>
<dbReference type="InterPro" id="IPR011697">
    <property type="entry name" value="Peptidase_C26"/>
</dbReference>
<comment type="similarity">
    <text evidence="2">Belongs to the peptidase C26 family.</text>
</comment>
<dbReference type="GO" id="GO:0034722">
    <property type="term" value="F:gamma-glutamyl-peptidase activity"/>
    <property type="evidence" value="ECO:0007669"/>
    <property type="project" value="UniProtKB-EC"/>
</dbReference>
<dbReference type="Pfam" id="PF07722">
    <property type="entry name" value="Peptidase_C26"/>
    <property type="match status" value="1"/>
</dbReference>
<sequence length="339" mass="37361">MENNTVFSLFFFVTLFTCLAAAIVNNHHILLPTQLHQENSLSSSSKCTAPDPNLNQRPVIGILSNPGDGSSGRLTNSSGVSHIAASYVKFVESGGARVIPLFYNESPESLKTKLSLTNGLLLTGGSAASGPYLEALQFLFQAALERNDGGDHFLVLGLNLGGNLLIKIVADQADVLEPFNASSLPSYLQMWIKKEVYIKDLFQLLMSECLVLHNHKYAISPYKLQYNKKLSSFFDILATAADRDGKIFVSTARGWNYPVTVNLWNPEKNAFEWATSLKAPHTENAIRVTQSSANFFVSEARKSSNRPDEQAVRDNLIYNYKASYGGVAGKGYDQVYLFE</sequence>
<name>A0A3Q0EN12_VIGRR</name>
<dbReference type="FunFam" id="3.40.50.880:FF:000024">
    <property type="entry name" value="Folate gamma-glutamyl hydrolase"/>
    <property type="match status" value="1"/>
</dbReference>
<keyword evidence="5 9" id="KW-0732">Signal</keyword>
<dbReference type="InterPro" id="IPR015527">
    <property type="entry name" value="Pept_C26_g-glut_hydrolase"/>
</dbReference>
<dbReference type="PROSITE" id="PS51275">
    <property type="entry name" value="PEPTIDASE_C26_GGH"/>
    <property type="match status" value="1"/>
</dbReference>
<evidence type="ECO:0000313" key="11">
    <source>
        <dbReference type="RefSeq" id="XP_022631774.1"/>
    </source>
</evidence>
<dbReference type="EC" id="3.4.19.9" evidence="3"/>
<dbReference type="OrthoDB" id="64220at2759"/>
<keyword evidence="10" id="KW-1185">Reference proteome</keyword>
<keyword evidence="4" id="KW-0964">Secreted</keyword>
<gene>
    <name evidence="11" type="primary">LOC106778138</name>
</gene>
<dbReference type="GO" id="GO:0046900">
    <property type="term" value="P:tetrahydrofolylpolyglutamate metabolic process"/>
    <property type="evidence" value="ECO:0007669"/>
    <property type="project" value="TreeGrafter"/>
</dbReference>
<dbReference type="Proteomes" id="UP000087766">
    <property type="component" value="Unplaced"/>
</dbReference>
<organism evidence="10 11">
    <name type="scientific">Vigna radiata var. radiata</name>
    <name type="common">Mung bean</name>
    <name type="synonym">Phaseolus aureus</name>
    <dbReference type="NCBI Taxonomy" id="3916"/>
    <lineage>
        <taxon>Eukaryota</taxon>
        <taxon>Viridiplantae</taxon>
        <taxon>Streptophyta</taxon>
        <taxon>Embryophyta</taxon>
        <taxon>Tracheophyta</taxon>
        <taxon>Spermatophyta</taxon>
        <taxon>Magnoliopsida</taxon>
        <taxon>eudicotyledons</taxon>
        <taxon>Gunneridae</taxon>
        <taxon>Pentapetalae</taxon>
        <taxon>rosids</taxon>
        <taxon>fabids</taxon>
        <taxon>Fabales</taxon>
        <taxon>Fabaceae</taxon>
        <taxon>Papilionoideae</taxon>
        <taxon>50 kb inversion clade</taxon>
        <taxon>NPAAA clade</taxon>
        <taxon>indigoferoid/millettioid clade</taxon>
        <taxon>Phaseoleae</taxon>
        <taxon>Vigna</taxon>
    </lineage>
</organism>
<evidence type="ECO:0000256" key="4">
    <source>
        <dbReference type="ARBA" id="ARBA00022525"/>
    </source>
</evidence>
<dbReference type="PANTHER" id="PTHR11315">
    <property type="entry name" value="PROTEASE FAMILY C26 GAMMA-GLUTAMYL HYDROLASE"/>
    <property type="match status" value="1"/>
</dbReference>
<evidence type="ECO:0000256" key="6">
    <source>
        <dbReference type="ARBA" id="ARBA00022801"/>
    </source>
</evidence>
<dbReference type="GO" id="GO:0005773">
    <property type="term" value="C:vacuole"/>
    <property type="evidence" value="ECO:0007669"/>
    <property type="project" value="TreeGrafter"/>
</dbReference>
<evidence type="ECO:0000256" key="5">
    <source>
        <dbReference type="ARBA" id="ARBA00022729"/>
    </source>
</evidence>
<evidence type="ECO:0000256" key="3">
    <source>
        <dbReference type="ARBA" id="ARBA00012886"/>
    </source>
</evidence>
<comment type="catalytic activity">
    <reaction evidence="7">
        <text>(6S)-5,6,7,8-tetrahydrofolyl-(gamma-L-Glu)(n) + (n-1) H2O = (6S)-5,6,7,8-tetrahydrofolate + (n-1) L-glutamate</text>
        <dbReference type="Rhea" id="RHEA:56784"/>
        <dbReference type="Rhea" id="RHEA-COMP:14738"/>
        <dbReference type="ChEBI" id="CHEBI:15377"/>
        <dbReference type="ChEBI" id="CHEBI:29985"/>
        <dbReference type="ChEBI" id="CHEBI:57453"/>
        <dbReference type="ChEBI" id="CHEBI:141005"/>
        <dbReference type="EC" id="3.4.19.9"/>
    </reaction>
</comment>
<evidence type="ECO:0000256" key="8">
    <source>
        <dbReference type="PROSITE-ProRule" id="PRU00607"/>
    </source>
</evidence>
<dbReference type="STRING" id="3916.A0A3Q0EN12"/>
<protein>
    <recommendedName>
        <fullName evidence="3">folate gamma-glutamyl hydrolase</fullName>
        <ecNumber evidence="3">3.4.19.9</ecNumber>
    </recommendedName>
</protein>
<proteinExistence type="inferred from homology"/>
<dbReference type="KEGG" id="vra:106778138"/>
<comment type="caution">
    <text evidence="8">Lacks conserved residue(s) required for the propagation of feature annotation.</text>
</comment>
<dbReference type="AlphaFoldDB" id="A0A3Q0EN12"/>
<accession>A0A3Q0EN12</accession>
<dbReference type="Gene3D" id="3.40.50.880">
    <property type="match status" value="1"/>
</dbReference>
<evidence type="ECO:0000256" key="2">
    <source>
        <dbReference type="ARBA" id="ARBA00011083"/>
    </source>
</evidence>
<evidence type="ECO:0000256" key="7">
    <source>
        <dbReference type="ARBA" id="ARBA00051589"/>
    </source>
</evidence>
<dbReference type="GeneID" id="106778138"/>
<dbReference type="PANTHER" id="PTHR11315:SF0">
    <property type="entry name" value="FOLATE GAMMA-GLUTAMYL HYDROLASE"/>
    <property type="match status" value="1"/>
</dbReference>
<evidence type="ECO:0000256" key="9">
    <source>
        <dbReference type="SAM" id="SignalP"/>
    </source>
</evidence>
<keyword evidence="6" id="KW-0378">Hydrolase</keyword>
<dbReference type="RefSeq" id="XP_022631774.1">
    <property type="nucleotide sequence ID" value="XM_022776053.1"/>
</dbReference>
<feature type="signal peptide" evidence="9">
    <location>
        <begin position="1"/>
        <end position="20"/>
    </location>
</feature>
<dbReference type="SUPFAM" id="SSF52317">
    <property type="entry name" value="Class I glutamine amidotransferase-like"/>
    <property type="match status" value="1"/>
</dbReference>
<dbReference type="InterPro" id="IPR029062">
    <property type="entry name" value="Class_I_gatase-like"/>
</dbReference>